<dbReference type="EMBL" id="CAJPDT010000075">
    <property type="protein sequence ID" value="CAF9934301.1"/>
    <property type="molecule type" value="Genomic_DNA"/>
</dbReference>
<gene>
    <name evidence="2" type="ORF">IMSHALPRED_009668</name>
</gene>
<feature type="compositionally biased region" description="Polar residues" evidence="1">
    <location>
        <begin position="26"/>
        <end position="49"/>
    </location>
</feature>
<sequence>MYRIKQKTKSRSKNAIRHASEAASKATVQDLSTSLDNAPSTRTSEPTTSAVSNFPASTVFHFLRVPAEIRLIIFRFLLLEPPCASLDPTYSPLSPLDEVQRGPSILQTNRQIYDEASSFLYSELQLVVRPGCTELEHYTSAVKGISAVWRHLPSHSFGRKNANGLTEYSEGDRNGVMEPHVFTRFRRVSYEADFNFFQDGSASCVYIKEDLQISVKDESRVIAYLNDPKARRLPAVQIIQQFVTLLSKSPLIAILEFALSIEFRADPGIDDFIFDLTLPQQELNAEQEQKVNQRAYELFLESGALEPLKNLTNVKCIEFDFGLISPLPRQEVFEPKPKHVHIINNLKAAIERNWMVEQRSH</sequence>
<evidence type="ECO:0008006" key="4">
    <source>
        <dbReference type="Google" id="ProtNLM"/>
    </source>
</evidence>
<organism evidence="2 3">
    <name type="scientific">Imshaugia aleurites</name>
    <dbReference type="NCBI Taxonomy" id="172621"/>
    <lineage>
        <taxon>Eukaryota</taxon>
        <taxon>Fungi</taxon>
        <taxon>Dikarya</taxon>
        <taxon>Ascomycota</taxon>
        <taxon>Pezizomycotina</taxon>
        <taxon>Lecanoromycetes</taxon>
        <taxon>OSLEUM clade</taxon>
        <taxon>Lecanoromycetidae</taxon>
        <taxon>Lecanorales</taxon>
        <taxon>Lecanorineae</taxon>
        <taxon>Parmeliaceae</taxon>
        <taxon>Imshaugia</taxon>
    </lineage>
</organism>
<evidence type="ECO:0000313" key="3">
    <source>
        <dbReference type="Proteomes" id="UP000664534"/>
    </source>
</evidence>
<feature type="region of interest" description="Disordered" evidence="1">
    <location>
        <begin position="1"/>
        <end position="49"/>
    </location>
</feature>
<dbReference type="Proteomes" id="UP000664534">
    <property type="component" value="Unassembled WGS sequence"/>
</dbReference>
<dbReference type="PANTHER" id="PTHR42085">
    <property type="entry name" value="F-BOX DOMAIN-CONTAINING PROTEIN"/>
    <property type="match status" value="1"/>
</dbReference>
<dbReference type="AlphaFoldDB" id="A0A8H3FXX8"/>
<accession>A0A8H3FXX8</accession>
<dbReference type="InterPro" id="IPR038883">
    <property type="entry name" value="AN11006-like"/>
</dbReference>
<proteinExistence type="predicted"/>
<evidence type="ECO:0000313" key="2">
    <source>
        <dbReference type="EMBL" id="CAF9934301.1"/>
    </source>
</evidence>
<dbReference type="PANTHER" id="PTHR42085:SF2">
    <property type="entry name" value="F-BOX DOMAIN-CONTAINING PROTEIN"/>
    <property type="match status" value="1"/>
</dbReference>
<comment type="caution">
    <text evidence="2">The sequence shown here is derived from an EMBL/GenBank/DDBJ whole genome shotgun (WGS) entry which is preliminary data.</text>
</comment>
<dbReference type="OrthoDB" id="5374120at2759"/>
<keyword evidence="3" id="KW-1185">Reference proteome</keyword>
<feature type="compositionally biased region" description="Basic residues" evidence="1">
    <location>
        <begin position="1"/>
        <end position="16"/>
    </location>
</feature>
<protein>
    <recommendedName>
        <fullName evidence="4">F-box domain-containing protein</fullName>
    </recommendedName>
</protein>
<name>A0A8H3FXX8_9LECA</name>
<reference evidence="2" key="1">
    <citation type="submission" date="2021-03" db="EMBL/GenBank/DDBJ databases">
        <authorList>
            <person name="Tagirdzhanova G."/>
        </authorList>
    </citation>
    <scope>NUCLEOTIDE SEQUENCE</scope>
</reference>
<evidence type="ECO:0000256" key="1">
    <source>
        <dbReference type="SAM" id="MobiDB-lite"/>
    </source>
</evidence>